<keyword evidence="5" id="KW-0949">S-adenosyl-L-methionine</keyword>
<dbReference type="GO" id="GO:0043819">
    <property type="term" value="F:precorrin-6A synthase (deacetylating) activity"/>
    <property type="evidence" value="ECO:0007669"/>
    <property type="project" value="InterPro"/>
</dbReference>
<accession>A0AAD1NWF2</accession>
<dbReference type="InterPro" id="IPR014776">
    <property type="entry name" value="4pyrrole_Mease_sub2"/>
</dbReference>
<dbReference type="InterPro" id="IPR035996">
    <property type="entry name" value="4pyrrol_Methylase_sf"/>
</dbReference>
<dbReference type="PIRSF" id="PIRSF036525">
    <property type="entry name" value="CobF"/>
    <property type="match status" value="1"/>
</dbReference>
<dbReference type="Proteomes" id="UP000825072">
    <property type="component" value="Chromosome 1"/>
</dbReference>
<dbReference type="PANTHER" id="PTHR43467:SF1">
    <property type="entry name" value="PRECORRIN-6A SYNTHASE [DEACETYLATING]"/>
    <property type="match status" value="1"/>
</dbReference>
<dbReference type="SUPFAM" id="SSF53790">
    <property type="entry name" value="Tetrapyrrole methylase"/>
    <property type="match status" value="1"/>
</dbReference>
<keyword evidence="4" id="KW-0808">Transferase</keyword>
<evidence type="ECO:0000256" key="4">
    <source>
        <dbReference type="ARBA" id="ARBA00022679"/>
    </source>
</evidence>
<evidence type="ECO:0000313" key="8">
    <source>
        <dbReference type="Proteomes" id="UP000825072"/>
    </source>
</evidence>
<evidence type="ECO:0000259" key="6">
    <source>
        <dbReference type="Pfam" id="PF00590"/>
    </source>
</evidence>
<dbReference type="GO" id="GO:0009236">
    <property type="term" value="P:cobalamin biosynthetic process"/>
    <property type="evidence" value="ECO:0007669"/>
    <property type="project" value="UniProtKB-KW"/>
</dbReference>
<organism evidence="7 8">
    <name type="scientific">Cutibacterium modestum</name>
    <dbReference type="NCBI Taxonomy" id="2559073"/>
    <lineage>
        <taxon>Bacteria</taxon>
        <taxon>Bacillati</taxon>
        <taxon>Actinomycetota</taxon>
        <taxon>Actinomycetes</taxon>
        <taxon>Propionibacteriales</taxon>
        <taxon>Propionibacteriaceae</taxon>
        <taxon>Cutibacterium</taxon>
    </lineage>
</organism>
<feature type="domain" description="Tetrapyrrole methylase" evidence="6">
    <location>
        <begin position="7"/>
        <end position="242"/>
    </location>
</feature>
<keyword evidence="2" id="KW-0169">Cobalamin biosynthesis</keyword>
<keyword evidence="3" id="KW-0489">Methyltransferase</keyword>
<dbReference type="InterPro" id="IPR000878">
    <property type="entry name" value="4pyrrol_Mease"/>
</dbReference>
<evidence type="ECO:0000256" key="2">
    <source>
        <dbReference type="ARBA" id="ARBA00022573"/>
    </source>
</evidence>
<dbReference type="InterPro" id="IPR014777">
    <property type="entry name" value="4pyrrole_Mease_sub1"/>
</dbReference>
<dbReference type="InterPro" id="IPR012797">
    <property type="entry name" value="CobF"/>
</dbReference>
<dbReference type="EMBL" id="AP024747">
    <property type="protein sequence ID" value="BCY26060.1"/>
    <property type="molecule type" value="Genomic_DNA"/>
</dbReference>
<protein>
    <submittedName>
        <fullName evidence="7">Precorrin-6A synthase (Deacetylating)</fullName>
    </submittedName>
</protein>
<dbReference type="PANTHER" id="PTHR43467">
    <property type="entry name" value="COBALT-PRECORRIN-2 C(20)-METHYLTRANSFERASE"/>
    <property type="match status" value="1"/>
</dbReference>
<evidence type="ECO:0000256" key="5">
    <source>
        <dbReference type="ARBA" id="ARBA00022691"/>
    </source>
</evidence>
<sequence length="269" mass="30118">MTRHLDLIGIGPGNPDWLTLAAVDAIQHLDVLFVVLKEHDVDDLVEFRREVLRRHRRGVFQHGHRPDAEAVGLRIVELQDPPRPWKTAEDYKEAVATWRRQRLDQWTHAVADNLADGQRGGFLVWGDPGLYESTLAIVKKLIAAVDADGGVPIELNVIPGISSSLSLASRHQIPLNRQGRALQISPARLLADGMPEGVDDVIVMLDGRRTFSLIDPTGIDIYWAAYIGTPDEILISGDLAEVREKILTARADAEQRLGWVFDTYLLRRR</sequence>
<gene>
    <name evidence="7" type="primary">cobF</name>
    <name evidence="7" type="ORF">KB1_20500</name>
</gene>
<dbReference type="GeneID" id="92881257"/>
<reference evidence="7" key="1">
    <citation type="submission" date="2021-06" db="EMBL/GenBank/DDBJ databases">
        <title>Genome sequence of Cutibacterium modestum strain KB17-24694.</title>
        <authorList>
            <person name="Dekio I."/>
            <person name="Asahina A."/>
            <person name="Nishida M."/>
        </authorList>
    </citation>
    <scope>NUCLEOTIDE SEQUENCE</scope>
    <source>
        <strain evidence="7">KB17-24694</strain>
    </source>
</reference>
<dbReference type="Gene3D" id="3.40.1010.10">
    <property type="entry name" value="Cobalt-precorrin-4 Transmethylase, Domain 1"/>
    <property type="match status" value="1"/>
</dbReference>
<evidence type="ECO:0000256" key="3">
    <source>
        <dbReference type="ARBA" id="ARBA00022603"/>
    </source>
</evidence>
<name>A0AAD1NWF2_9ACTN</name>
<comment type="pathway">
    <text evidence="1">Cofactor biosynthesis; adenosylcobalamin biosynthesis.</text>
</comment>
<dbReference type="RefSeq" id="WP_002527901.1">
    <property type="nucleotide sequence ID" value="NZ_AP024747.1"/>
</dbReference>
<dbReference type="NCBIfam" id="TIGR02434">
    <property type="entry name" value="CobF"/>
    <property type="match status" value="1"/>
</dbReference>
<dbReference type="AlphaFoldDB" id="A0AAD1NWF2"/>
<dbReference type="CDD" id="cd11643">
    <property type="entry name" value="Precorrin-6A-synthase"/>
    <property type="match status" value="1"/>
</dbReference>
<dbReference type="Gene3D" id="3.30.950.10">
    <property type="entry name" value="Methyltransferase, Cobalt-precorrin-4 Transmethylase, Domain 2"/>
    <property type="match status" value="1"/>
</dbReference>
<evidence type="ECO:0000313" key="7">
    <source>
        <dbReference type="EMBL" id="BCY26060.1"/>
    </source>
</evidence>
<evidence type="ECO:0000256" key="1">
    <source>
        <dbReference type="ARBA" id="ARBA00004953"/>
    </source>
</evidence>
<dbReference type="Pfam" id="PF00590">
    <property type="entry name" value="TP_methylase"/>
    <property type="match status" value="1"/>
</dbReference>
<dbReference type="GO" id="GO:0032259">
    <property type="term" value="P:methylation"/>
    <property type="evidence" value="ECO:0007669"/>
    <property type="project" value="UniProtKB-KW"/>
</dbReference>
<proteinExistence type="predicted"/>